<sequence>MMLFQNQVIQQNQVSNIVENHFDSKMLKKGNRFKSMLQLIFYTQ</sequence>
<name>A0A8S1YD17_PAROT</name>
<keyword evidence="2" id="KW-1185">Reference proteome</keyword>
<evidence type="ECO:0000313" key="2">
    <source>
        <dbReference type="Proteomes" id="UP000683925"/>
    </source>
</evidence>
<reference evidence="1" key="1">
    <citation type="submission" date="2021-01" db="EMBL/GenBank/DDBJ databases">
        <authorList>
            <consortium name="Genoscope - CEA"/>
            <person name="William W."/>
        </authorList>
    </citation>
    <scope>NUCLEOTIDE SEQUENCE</scope>
</reference>
<gene>
    <name evidence="1" type="ORF">POCTA_138.1.T1540109</name>
</gene>
<dbReference type="Proteomes" id="UP000683925">
    <property type="component" value="Unassembled WGS sequence"/>
</dbReference>
<evidence type="ECO:0000313" key="1">
    <source>
        <dbReference type="EMBL" id="CAD8211511.1"/>
    </source>
</evidence>
<comment type="caution">
    <text evidence="1">The sequence shown here is derived from an EMBL/GenBank/DDBJ whole genome shotgun (WGS) entry which is preliminary data.</text>
</comment>
<dbReference type="AlphaFoldDB" id="A0A8S1YD17"/>
<dbReference type="EMBL" id="CAJJDP010000156">
    <property type="protein sequence ID" value="CAD8211511.1"/>
    <property type="molecule type" value="Genomic_DNA"/>
</dbReference>
<proteinExistence type="predicted"/>
<accession>A0A8S1YD17</accession>
<protein>
    <submittedName>
        <fullName evidence="1">Uncharacterized protein</fullName>
    </submittedName>
</protein>
<organism evidence="1 2">
    <name type="scientific">Paramecium octaurelia</name>
    <dbReference type="NCBI Taxonomy" id="43137"/>
    <lineage>
        <taxon>Eukaryota</taxon>
        <taxon>Sar</taxon>
        <taxon>Alveolata</taxon>
        <taxon>Ciliophora</taxon>
        <taxon>Intramacronucleata</taxon>
        <taxon>Oligohymenophorea</taxon>
        <taxon>Peniculida</taxon>
        <taxon>Parameciidae</taxon>
        <taxon>Paramecium</taxon>
    </lineage>
</organism>